<dbReference type="AlphaFoldDB" id="A0A1G7ASA1"/>
<proteinExistence type="predicted"/>
<organism evidence="1 2">
    <name type="scientific">Salipiger thiooxidans</name>
    <dbReference type="NCBI Taxonomy" id="282683"/>
    <lineage>
        <taxon>Bacteria</taxon>
        <taxon>Pseudomonadati</taxon>
        <taxon>Pseudomonadota</taxon>
        <taxon>Alphaproteobacteria</taxon>
        <taxon>Rhodobacterales</taxon>
        <taxon>Roseobacteraceae</taxon>
        <taxon>Salipiger</taxon>
    </lineage>
</organism>
<evidence type="ECO:0000313" key="1">
    <source>
        <dbReference type="EMBL" id="SDE17417.1"/>
    </source>
</evidence>
<dbReference type="STRING" id="282683.SAMN04488105_101331"/>
<evidence type="ECO:0000313" key="2">
    <source>
        <dbReference type="Proteomes" id="UP000198994"/>
    </source>
</evidence>
<dbReference type="Proteomes" id="UP000198994">
    <property type="component" value="Unassembled WGS sequence"/>
</dbReference>
<protein>
    <submittedName>
        <fullName evidence="1">Uncharacterized protein</fullName>
    </submittedName>
</protein>
<reference evidence="2" key="1">
    <citation type="submission" date="2016-10" db="EMBL/GenBank/DDBJ databases">
        <authorList>
            <person name="Varghese N."/>
            <person name="Submissions S."/>
        </authorList>
    </citation>
    <scope>NUCLEOTIDE SEQUENCE [LARGE SCALE GENOMIC DNA]</scope>
    <source>
        <strain evidence="2">DSM 10146</strain>
    </source>
</reference>
<accession>A0A1G7ASA1</accession>
<name>A0A1G7ASA1_9RHOB</name>
<gene>
    <name evidence="1" type="ORF">SAMN04488105_101331</name>
</gene>
<dbReference type="EMBL" id="FNAV01000001">
    <property type="protein sequence ID" value="SDE17417.1"/>
    <property type="molecule type" value="Genomic_DNA"/>
</dbReference>
<sequence>MTGQPPDVRTILDQRMALIQAIAAANCEHLRLNQIASGMMILDQKAEEDGASEDPHDADRAANDEALDASMTLITALEAELAELDRHLAAAIERDEK</sequence>
<dbReference type="RefSeq" id="WP_008884468.1">
    <property type="nucleotide sequence ID" value="NZ_FNAV01000001.1"/>
</dbReference>
<keyword evidence="2" id="KW-1185">Reference proteome</keyword>
<dbReference type="OrthoDB" id="7876960at2"/>